<evidence type="ECO:0000256" key="5">
    <source>
        <dbReference type="ARBA" id="ARBA00023136"/>
    </source>
</evidence>
<dbReference type="GO" id="GO:0005384">
    <property type="term" value="F:manganese ion transmembrane transporter activity"/>
    <property type="evidence" value="ECO:0007669"/>
    <property type="project" value="InterPro"/>
</dbReference>
<protein>
    <submittedName>
        <fullName evidence="7">Uncharacterized protein</fullName>
    </submittedName>
</protein>
<gene>
    <name evidence="7" type="ORF">AaE_002151</name>
</gene>
<dbReference type="GO" id="GO:0012505">
    <property type="term" value="C:endomembrane system"/>
    <property type="evidence" value="ECO:0007669"/>
    <property type="project" value="UniProtKB-SubCell"/>
</dbReference>
<feature type="transmembrane region" description="Helical" evidence="6">
    <location>
        <begin position="79"/>
        <end position="97"/>
    </location>
</feature>
<dbReference type="AlphaFoldDB" id="A0A6A5AV54"/>
<dbReference type="EMBL" id="VJMI01004382">
    <property type="protein sequence ID" value="KAF0773499.1"/>
    <property type="molecule type" value="Genomic_DNA"/>
</dbReference>
<evidence type="ECO:0000256" key="3">
    <source>
        <dbReference type="ARBA" id="ARBA00022692"/>
    </source>
</evidence>
<dbReference type="Pfam" id="PF01988">
    <property type="entry name" value="VIT1"/>
    <property type="match status" value="1"/>
</dbReference>
<proteinExistence type="inferred from homology"/>
<evidence type="ECO:0000256" key="6">
    <source>
        <dbReference type="SAM" id="Phobius"/>
    </source>
</evidence>
<accession>A0A6A5AV54</accession>
<dbReference type="VEuPathDB" id="FungiDB:H257_00834"/>
<keyword evidence="5 6" id="KW-0472">Membrane</keyword>
<keyword evidence="3 6" id="KW-0812">Transmembrane</keyword>
<dbReference type="GO" id="GO:0030026">
    <property type="term" value="P:intracellular manganese ion homeostasis"/>
    <property type="evidence" value="ECO:0007669"/>
    <property type="project" value="InterPro"/>
</dbReference>
<feature type="transmembrane region" description="Helical" evidence="6">
    <location>
        <begin position="117"/>
        <end position="135"/>
    </location>
</feature>
<feature type="transmembrane region" description="Helical" evidence="6">
    <location>
        <begin position="255"/>
        <end position="275"/>
    </location>
</feature>
<evidence type="ECO:0000256" key="4">
    <source>
        <dbReference type="ARBA" id="ARBA00022989"/>
    </source>
</evidence>
<reference evidence="7 8" key="1">
    <citation type="submission" date="2019-06" db="EMBL/GenBank/DDBJ databases">
        <title>Genomics analysis of Aphanomyces spp. identifies a new class of oomycete effector associated with host adaptation.</title>
        <authorList>
            <person name="Gaulin E."/>
        </authorList>
    </citation>
    <scope>NUCLEOTIDE SEQUENCE [LARGE SCALE GENOMIC DNA]</scope>
    <source>
        <strain evidence="7 8">E</strain>
    </source>
</reference>
<comment type="similarity">
    <text evidence="2">Belongs to the CCC1 family.</text>
</comment>
<dbReference type="InterPro" id="IPR008217">
    <property type="entry name" value="Ccc1_fam"/>
</dbReference>
<evidence type="ECO:0000256" key="1">
    <source>
        <dbReference type="ARBA" id="ARBA00004127"/>
    </source>
</evidence>
<keyword evidence="4 6" id="KW-1133">Transmembrane helix</keyword>
<evidence type="ECO:0000313" key="8">
    <source>
        <dbReference type="Proteomes" id="UP000469452"/>
    </source>
</evidence>
<name>A0A6A5AV54_APHAT</name>
<comment type="subcellular location">
    <subcellularLocation>
        <location evidence="1">Endomembrane system</location>
        <topology evidence="1">Multi-pass membrane protein</topology>
    </subcellularLocation>
</comment>
<sequence>MLRRPQTVVGGLFSHTAPNAGAAVDLARDLAAARNAYKKHDSKASIAAHKSCACSKAEGGMNEPGHAVNSMKNSLLKTMADAGVSAIGFNLLLLTLLSGPSSPKLLYLSVRMHVISGQALASTVSSALFAGILAYRRNEEQRFEYERERRREMWELDNFPQGEKDEMVELYTGRGMTMKDARTVIDLMANYEHFFVDIMMIEELHMLPPDQTISSLLVGATTSLGTFTWGLVPWGLAASFHYLTSPVAPSTTSLISPWVVSTVVSSVVACWLRMYTFSGSEHSKSYYIGGRLHIELPYAVELCVGLFVALAGATWLATSLADDTS</sequence>
<dbReference type="Proteomes" id="UP000469452">
    <property type="component" value="Unassembled WGS sequence"/>
</dbReference>
<organism evidence="7 8">
    <name type="scientific">Aphanomyces astaci</name>
    <name type="common">Crayfish plague agent</name>
    <dbReference type="NCBI Taxonomy" id="112090"/>
    <lineage>
        <taxon>Eukaryota</taxon>
        <taxon>Sar</taxon>
        <taxon>Stramenopiles</taxon>
        <taxon>Oomycota</taxon>
        <taxon>Saprolegniomycetes</taxon>
        <taxon>Saprolegniales</taxon>
        <taxon>Verrucalvaceae</taxon>
        <taxon>Aphanomyces</taxon>
    </lineage>
</organism>
<evidence type="ECO:0000313" key="7">
    <source>
        <dbReference type="EMBL" id="KAF0773499.1"/>
    </source>
</evidence>
<feature type="transmembrane region" description="Helical" evidence="6">
    <location>
        <begin position="296"/>
        <end position="317"/>
    </location>
</feature>
<evidence type="ECO:0000256" key="2">
    <source>
        <dbReference type="ARBA" id="ARBA00007049"/>
    </source>
</evidence>
<feature type="transmembrane region" description="Helical" evidence="6">
    <location>
        <begin position="216"/>
        <end position="243"/>
    </location>
</feature>
<comment type="caution">
    <text evidence="7">The sequence shown here is derived from an EMBL/GenBank/DDBJ whole genome shotgun (WGS) entry which is preliminary data.</text>
</comment>